<proteinExistence type="predicted"/>
<protein>
    <submittedName>
        <fullName evidence="1">Uncharacterized protein</fullName>
    </submittedName>
</protein>
<dbReference type="EMBL" id="CP001731">
    <property type="protein sequence ID" value="ADB87177.1"/>
    <property type="molecule type" value="Genomic_DNA"/>
</dbReference>
<evidence type="ECO:0000313" key="2">
    <source>
        <dbReference type="Proteomes" id="UP000001404"/>
    </source>
</evidence>
<gene>
    <name evidence="1" type="ordered locus">LD85_1510</name>
</gene>
<reference evidence="2" key="1">
    <citation type="journal article" date="2009" name="Proc. Natl. Acad. Sci. U.S.A.">
        <title>Biogeography of the Sulfolobus islandicus pan-genome.</title>
        <authorList>
            <person name="Reno M.L."/>
            <person name="Held N.L."/>
            <person name="Fields C.J."/>
            <person name="Burke P.V."/>
            <person name="Whitaker R.J."/>
        </authorList>
    </citation>
    <scope>NUCLEOTIDE SEQUENCE [LARGE SCALE GENOMIC DNA]</scope>
    <source>
        <strain evidence="2">L.D.8.5 / Lassen #2</strain>
    </source>
</reference>
<dbReference type="KEGG" id="sii:LD85_1510"/>
<dbReference type="AlphaFoldDB" id="D2PK74"/>
<accession>D2PK74</accession>
<evidence type="ECO:0000313" key="1">
    <source>
        <dbReference type="EMBL" id="ADB87177.1"/>
    </source>
</evidence>
<dbReference type="Proteomes" id="UP000001404">
    <property type="component" value="Chromosome"/>
</dbReference>
<dbReference type="HOGENOM" id="CLU_169420_0_0_2"/>
<organism evidence="1 2">
    <name type="scientific">Saccharolobus islandicus (strain L.D.8.5 / Lassen #2)</name>
    <name type="common">Sulfolobus islandicus</name>
    <dbReference type="NCBI Taxonomy" id="425944"/>
    <lineage>
        <taxon>Archaea</taxon>
        <taxon>Thermoproteota</taxon>
        <taxon>Thermoprotei</taxon>
        <taxon>Sulfolobales</taxon>
        <taxon>Sulfolobaceae</taxon>
        <taxon>Saccharolobus</taxon>
    </lineage>
</organism>
<name>D2PK74_SACI9</name>
<sequence length="115" mass="13000">MSMVMTSKVNSPVEGEKKNKLVFSLSKIVESLSKEAREEFAEEFSEDLKEFLSKTAVYKAINGRIHLSNDTILAVVLTNPKAKKWVMQKAREEAENVLRAIEALSQEEDGGRRNK</sequence>